<dbReference type="Pfam" id="PF00530">
    <property type="entry name" value="SRCR"/>
    <property type="match status" value="3"/>
</dbReference>
<protein>
    <recommendedName>
        <fullName evidence="5">SRCR domain-containing protein</fullName>
    </recommendedName>
</protein>
<keyword evidence="2" id="KW-0677">Repeat</keyword>
<dbReference type="SUPFAM" id="SSF56487">
    <property type="entry name" value="SRCR-like"/>
    <property type="match status" value="3"/>
</dbReference>
<accession>A0A8S3PYR9</accession>
<sequence>MGTVCDDGFGYNDASVVCRQLGSSSWTNVQFYTSGDGMGQIWLDDLTCQGTETAISSCGNKGWAKHNCGHTEDVGVWCFDAFEGDLRLIGGTNSGRLKSTTAVHGDQFVTMASLRTNVACRQMKLRSTRAEFYTAGHGTGMIWLDDVNCSKTTSGIDMCSFKGWGIHNCGHSEDVGVICYGSHEFFQGDLRLVGGNSPRDGRLEVYYNYQWGTVCNDLFDAVDARVACRQLRYSTDAVEIYTARGASSNAKIWMDDVRCSAVKIRLDDCGRRAWEVMTVLTRKMLV</sequence>
<keyword evidence="3 4" id="KW-1015">Disulfide bond</keyword>
<evidence type="ECO:0000256" key="1">
    <source>
        <dbReference type="ARBA" id="ARBA00022729"/>
    </source>
</evidence>
<feature type="domain" description="SRCR" evidence="5">
    <location>
        <begin position="1"/>
        <end position="79"/>
    </location>
</feature>
<feature type="domain" description="SRCR" evidence="5">
    <location>
        <begin position="86"/>
        <end position="180"/>
    </location>
</feature>
<feature type="disulfide bond" evidence="4">
    <location>
        <begin position="259"/>
        <end position="269"/>
    </location>
</feature>
<dbReference type="PRINTS" id="PR00258">
    <property type="entry name" value="SPERACTRCPTR"/>
</dbReference>
<dbReference type="PANTHER" id="PTHR19331">
    <property type="entry name" value="SCAVENGER RECEPTOR DOMAIN-CONTAINING"/>
    <property type="match status" value="1"/>
</dbReference>
<comment type="caution">
    <text evidence="4">Lacks conserved residue(s) required for the propagation of feature annotation.</text>
</comment>
<gene>
    <name evidence="6" type="ORF">MEDL_3656</name>
</gene>
<feature type="domain" description="SRCR" evidence="5">
    <location>
        <begin position="190"/>
        <end position="274"/>
    </location>
</feature>
<evidence type="ECO:0000313" key="7">
    <source>
        <dbReference type="Proteomes" id="UP000683360"/>
    </source>
</evidence>
<dbReference type="GO" id="GO:0016020">
    <property type="term" value="C:membrane"/>
    <property type="evidence" value="ECO:0007669"/>
    <property type="project" value="InterPro"/>
</dbReference>
<dbReference type="InterPro" id="IPR036772">
    <property type="entry name" value="SRCR-like_dom_sf"/>
</dbReference>
<evidence type="ECO:0000313" key="6">
    <source>
        <dbReference type="EMBL" id="CAG2188224.1"/>
    </source>
</evidence>
<comment type="caution">
    <text evidence="6">The sequence shown here is derived from an EMBL/GenBank/DDBJ whole genome shotgun (WGS) entry which is preliminary data.</text>
</comment>
<feature type="disulfide bond" evidence="4">
    <location>
        <begin position="48"/>
        <end position="58"/>
    </location>
</feature>
<dbReference type="PROSITE" id="PS50287">
    <property type="entry name" value="SRCR_2"/>
    <property type="match status" value="3"/>
</dbReference>
<dbReference type="OrthoDB" id="6156774at2759"/>
<proteinExistence type="predicted"/>
<organism evidence="6 7">
    <name type="scientific">Mytilus edulis</name>
    <name type="common">Blue mussel</name>
    <dbReference type="NCBI Taxonomy" id="6550"/>
    <lineage>
        <taxon>Eukaryota</taxon>
        <taxon>Metazoa</taxon>
        <taxon>Spiralia</taxon>
        <taxon>Lophotrochozoa</taxon>
        <taxon>Mollusca</taxon>
        <taxon>Bivalvia</taxon>
        <taxon>Autobranchia</taxon>
        <taxon>Pteriomorphia</taxon>
        <taxon>Mytilida</taxon>
        <taxon>Mytiloidea</taxon>
        <taxon>Mytilidae</taxon>
        <taxon>Mytilinae</taxon>
        <taxon>Mytilus</taxon>
    </lineage>
</organism>
<dbReference type="EMBL" id="CAJPWZ010000203">
    <property type="protein sequence ID" value="CAG2188224.1"/>
    <property type="molecule type" value="Genomic_DNA"/>
</dbReference>
<evidence type="ECO:0000256" key="2">
    <source>
        <dbReference type="ARBA" id="ARBA00022737"/>
    </source>
</evidence>
<dbReference type="Gene3D" id="3.10.250.10">
    <property type="entry name" value="SRCR-like domain"/>
    <property type="match status" value="3"/>
</dbReference>
<evidence type="ECO:0000256" key="3">
    <source>
        <dbReference type="ARBA" id="ARBA00023157"/>
    </source>
</evidence>
<dbReference type="AlphaFoldDB" id="A0A8S3PYR9"/>
<name>A0A8S3PYR9_MYTED</name>
<keyword evidence="1" id="KW-0732">Signal</keyword>
<reference evidence="6" key="1">
    <citation type="submission" date="2021-03" db="EMBL/GenBank/DDBJ databases">
        <authorList>
            <person name="Bekaert M."/>
        </authorList>
    </citation>
    <scope>NUCLEOTIDE SEQUENCE</scope>
</reference>
<feature type="disulfide bond" evidence="4">
    <location>
        <begin position="149"/>
        <end position="159"/>
    </location>
</feature>
<dbReference type="InterPro" id="IPR001190">
    <property type="entry name" value="SRCR"/>
</dbReference>
<dbReference type="FunFam" id="3.10.250.10:FF:000001">
    <property type="entry name" value="Lysyl oxidase 4 isoform X1"/>
    <property type="match status" value="2"/>
</dbReference>
<evidence type="ECO:0000259" key="5">
    <source>
        <dbReference type="PROSITE" id="PS50287"/>
    </source>
</evidence>
<keyword evidence="7" id="KW-1185">Reference proteome</keyword>
<dbReference type="SMART" id="SM00202">
    <property type="entry name" value="SR"/>
    <property type="match status" value="3"/>
</dbReference>
<dbReference type="Proteomes" id="UP000683360">
    <property type="component" value="Unassembled WGS sequence"/>
</dbReference>
<evidence type="ECO:0000256" key="4">
    <source>
        <dbReference type="PROSITE-ProRule" id="PRU00196"/>
    </source>
</evidence>